<dbReference type="EMBL" id="BKCJ010005888">
    <property type="protein sequence ID" value="GEU69190.1"/>
    <property type="molecule type" value="Genomic_DNA"/>
</dbReference>
<proteinExistence type="predicted"/>
<name>A0A6L2M6C9_TANCI</name>
<gene>
    <name evidence="1" type="ORF">Tci_041168</name>
</gene>
<organism evidence="1">
    <name type="scientific">Tanacetum cinerariifolium</name>
    <name type="common">Dalmatian daisy</name>
    <name type="synonym">Chrysanthemum cinerariifolium</name>
    <dbReference type="NCBI Taxonomy" id="118510"/>
    <lineage>
        <taxon>Eukaryota</taxon>
        <taxon>Viridiplantae</taxon>
        <taxon>Streptophyta</taxon>
        <taxon>Embryophyta</taxon>
        <taxon>Tracheophyta</taxon>
        <taxon>Spermatophyta</taxon>
        <taxon>Magnoliopsida</taxon>
        <taxon>eudicotyledons</taxon>
        <taxon>Gunneridae</taxon>
        <taxon>Pentapetalae</taxon>
        <taxon>asterids</taxon>
        <taxon>campanulids</taxon>
        <taxon>Asterales</taxon>
        <taxon>Asteraceae</taxon>
        <taxon>Asteroideae</taxon>
        <taxon>Anthemideae</taxon>
        <taxon>Anthemidinae</taxon>
        <taxon>Tanacetum</taxon>
    </lineage>
</organism>
<reference evidence="1" key="1">
    <citation type="journal article" date="2019" name="Sci. Rep.">
        <title>Draft genome of Tanacetum cinerariifolium, the natural source of mosquito coil.</title>
        <authorList>
            <person name="Yamashiro T."/>
            <person name="Shiraishi A."/>
            <person name="Satake H."/>
            <person name="Nakayama K."/>
        </authorList>
    </citation>
    <scope>NUCLEOTIDE SEQUENCE</scope>
</reference>
<dbReference type="AlphaFoldDB" id="A0A6L2M6C9"/>
<accession>A0A6L2M6C9</accession>
<protein>
    <recommendedName>
        <fullName evidence="2">Integrase, catalytic region, zinc finger, CCHC-type, peptidase aspartic, catalytic</fullName>
    </recommendedName>
</protein>
<evidence type="ECO:0000313" key="1">
    <source>
        <dbReference type="EMBL" id="GEU69190.1"/>
    </source>
</evidence>
<comment type="caution">
    <text evidence="1">The sequence shown here is derived from an EMBL/GenBank/DDBJ whole genome shotgun (WGS) entry which is preliminary data.</text>
</comment>
<evidence type="ECO:0008006" key="2">
    <source>
        <dbReference type="Google" id="ProtNLM"/>
    </source>
</evidence>
<sequence>MEYKVNDLALSVRHPTYHETLPDQHMNDLSSAKAVLMANLSSYDSDVLSEVPYSDSSPNDMSNLDVQEMLYYEETYFDNFQDNEIHSDSNIIPYSQYLQESQDAVI</sequence>